<feature type="compositionally biased region" description="Polar residues" evidence="1">
    <location>
        <begin position="81"/>
        <end position="95"/>
    </location>
</feature>
<proteinExistence type="predicted"/>
<feature type="compositionally biased region" description="Basic and acidic residues" evidence="1">
    <location>
        <begin position="1"/>
        <end position="10"/>
    </location>
</feature>
<sequence>MSHVGIENHDALASGGEQLGQESDNLRTQMGQLIDDMSQDANVLQGQSLKDFNDAKQALSERFEELMTWCGQNGIKLNEGQSQFNLTDQESSDVLGQSAADLGGLSRPINA</sequence>
<evidence type="ECO:0008006" key="4">
    <source>
        <dbReference type="Google" id="ProtNLM"/>
    </source>
</evidence>
<reference evidence="2 3" key="1">
    <citation type="submission" date="2021-05" db="EMBL/GenBank/DDBJ databases">
        <title>Direct Submission.</title>
        <authorList>
            <person name="Li K."/>
            <person name="Gao J."/>
        </authorList>
    </citation>
    <scope>NUCLEOTIDE SEQUENCE [LARGE SCALE GENOMIC DNA]</scope>
    <source>
        <strain evidence="2 3">Mg02</strain>
    </source>
</reference>
<feature type="region of interest" description="Disordered" evidence="1">
    <location>
        <begin position="81"/>
        <end position="111"/>
    </location>
</feature>
<keyword evidence="3" id="KW-1185">Reference proteome</keyword>
<dbReference type="EMBL" id="CP074133">
    <property type="protein sequence ID" value="QUX23104.1"/>
    <property type="molecule type" value="Genomic_DNA"/>
</dbReference>
<evidence type="ECO:0000256" key="1">
    <source>
        <dbReference type="SAM" id="MobiDB-lite"/>
    </source>
</evidence>
<feature type="compositionally biased region" description="Polar residues" evidence="1">
    <location>
        <begin position="20"/>
        <end position="31"/>
    </location>
</feature>
<evidence type="ECO:0000313" key="2">
    <source>
        <dbReference type="EMBL" id="QUX23104.1"/>
    </source>
</evidence>
<organism evidence="2 3">
    <name type="scientific">Nocardiopsis changdeensis</name>
    <dbReference type="NCBI Taxonomy" id="2831969"/>
    <lineage>
        <taxon>Bacteria</taxon>
        <taxon>Bacillati</taxon>
        <taxon>Actinomycetota</taxon>
        <taxon>Actinomycetes</taxon>
        <taxon>Streptosporangiales</taxon>
        <taxon>Nocardiopsidaceae</taxon>
        <taxon>Nocardiopsis</taxon>
    </lineage>
</organism>
<protein>
    <recommendedName>
        <fullName evidence="4">WXG100 family type VII secretion target</fullName>
    </recommendedName>
</protein>
<feature type="region of interest" description="Disordered" evidence="1">
    <location>
        <begin position="1"/>
        <end position="39"/>
    </location>
</feature>
<evidence type="ECO:0000313" key="3">
    <source>
        <dbReference type="Proteomes" id="UP000676079"/>
    </source>
</evidence>
<name>A0ABX8BLJ1_9ACTN</name>
<dbReference type="Proteomes" id="UP000676079">
    <property type="component" value="Chromosome"/>
</dbReference>
<accession>A0ABX8BLJ1</accession>
<gene>
    <name evidence="2" type="ORF">KGD84_01475</name>
</gene>